<sequence length="454" mass="47703">MMRALFPAASLLALAGCTMAPTYVRPAPPVPAALPGGAAYAVQADMAAGLAWTALVQDARLRIVIERALANNRDLRVALTNVLSARAQYKVQRAAQLPTVTGDAGAGFTGRNDARQNSYSADIGISAFEIDLFGRVRALSQSALESYLATQEGARSTRITLIAETASAYATLAADQALLAVSRQTMASAQRSLALTRALNQAGLSGKVDVYQAETVVEQAQADIAAGITQVAQDRNALDLLVGAPVEDALLPASLDSLVTAVAKVPAGLSSDILLQRPDVLQAEHQLKAANADIGAARAAMFPRISLTTAIGVASAALSALFSDDAFAWSANPSAGLPIFGGAARGNLDYSKAQRDLYLAQYEKAVQTAFREVADGLARDGTIDAQQVAQRRLVTASQRAYDLADQRYRAGIDTFLNTLTSQRLLYNAQQAAIATDLAAVSNRILLYRVIGADQ</sequence>
<evidence type="ECO:0000256" key="1">
    <source>
        <dbReference type="ARBA" id="ARBA00007613"/>
    </source>
</evidence>
<dbReference type="EMBL" id="JAUQOM010000004">
    <property type="protein sequence ID" value="MDO7835480.1"/>
    <property type="molecule type" value="Genomic_DNA"/>
</dbReference>
<keyword evidence="2" id="KW-0812">Transmembrane</keyword>
<feature type="signal peptide" evidence="2">
    <location>
        <begin position="1"/>
        <end position="20"/>
    </location>
</feature>
<dbReference type="InterPro" id="IPR010131">
    <property type="entry name" value="MdtP/NodT-like"/>
</dbReference>
<dbReference type="SUPFAM" id="SSF56954">
    <property type="entry name" value="Outer membrane efflux proteins (OEP)"/>
    <property type="match status" value="1"/>
</dbReference>
<gene>
    <name evidence="3" type="ORF">Q4610_10550</name>
</gene>
<dbReference type="PANTHER" id="PTHR30203:SF32">
    <property type="entry name" value="CATION EFFLUX SYSTEM PROTEIN CUSC"/>
    <property type="match status" value="1"/>
</dbReference>
<keyword evidence="2" id="KW-0564">Palmitate</keyword>
<protein>
    <submittedName>
        <fullName evidence="3">Efflux transporter outer membrane subunit</fullName>
    </submittedName>
</protein>
<keyword evidence="2" id="KW-1134">Transmembrane beta strand</keyword>
<keyword evidence="2" id="KW-0449">Lipoprotein</keyword>
<keyword evidence="2" id="KW-0472">Membrane</keyword>
<dbReference type="InterPro" id="IPR003423">
    <property type="entry name" value="OMP_efflux"/>
</dbReference>
<organism evidence="3 4">
    <name type="scientific">Sphingobium cyanobacteriorum</name>
    <dbReference type="NCBI Taxonomy" id="3063954"/>
    <lineage>
        <taxon>Bacteria</taxon>
        <taxon>Pseudomonadati</taxon>
        <taxon>Pseudomonadota</taxon>
        <taxon>Alphaproteobacteria</taxon>
        <taxon>Sphingomonadales</taxon>
        <taxon>Sphingomonadaceae</taxon>
        <taxon>Sphingobium</taxon>
    </lineage>
</organism>
<reference evidence="3" key="1">
    <citation type="submission" date="2023-07" db="EMBL/GenBank/DDBJ databases">
        <title>Bacterial whole genome sequence for Sphingobium sp. HBC34.</title>
        <authorList>
            <person name="Le V."/>
            <person name="Ko S.-R."/>
            <person name="Ahn C.-Y."/>
            <person name="Oh H.-M."/>
        </authorList>
    </citation>
    <scope>NUCLEOTIDE SEQUENCE</scope>
    <source>
        <strain evidence="3">HBC34</strain>
    </source>
</reference>
<dbReference type="Gene3D" id="2.20.200.10">
    <property type="entry name" value="Outer membrane efflux proteins (OEP)"/>
    <property type="match status" value="1"/>
</dbReference>
<accession>A0ABT8ZP02</accession>
<comment type="caution">
    <text evidence="3">The sequence shown here is derived from an EMBL/GenBank/DDBJ whole genome shotgun (WGS) entry which is preliminary data.</text>
</comment>
<dbReference type="PROSITE" id="PS51257">
    <property type="entry name" value="PROKAR_LIPOPROTEIN"/>
    <property type="match status" value="1"/>
</dbReference>
<dbReference type="Proteomes" id="UP001176471">
    <property type="component" value="Unassembled WGS sequence"/>
</dbReference>
<evidence type="ECO:0000256" key="2">
    <source>
        <dbReference type="RuleBase" id="RU362097"/>
    </source>
</evidence>
<feature type="chain" id="PRO_5044999696" evidence="2">
    <location>
        <begin position="21"/>
        <end position="454"/>
    </location>
</feature>
<comment type="subcellular location">
    <subcellularLocation>
        <location evidence="2">Cell membrane</location>
        <topology evidence="2">Lipid-anchor</topology>
    </subcellularLocation>
</comment>
<dbReference type="PANTHER" id="PTHR30203">
    <property type="entry name" value="OUTER MEMBRANE CATION EFFLUX PROTEIN"/>
    <property type="match status" value="1"/>
</dbReference>
<evidence type="ECO:0000313" key="3">
    <source>
        <dbReference type="EMBL" id="MDO7835480.1"/>
    </source>
</evidence>
<name>A0ABT8ZP02_9SPHN</name>
<evidence type="ECO:0000313" key="4">
    <source>
        <dbReference type="Proteomes" id="UP001176471"/>
    </source>
</evidence>
<comment type="similarity">
    <text evidence="1 2">Belongs to the outer membrane factor (OMF) (TC 1.B.17) family.</text>
</comment>
<dbReference type="Gene3D" id="1.20.1600.10">
    <property type="entry name" value="Outer membrane efflux proteins (OEP)"/>
    <property type="match status" value="1"/>
</dbReference>
<dbReference type="Pfam" id="PF02321">
    <property type="entry name" value="OEP"/>
    <property type="match status" value="2"/>
</dbReference>
<dbReference type="NCBIfam" id="TIGR01845">
    <property type="entry name" value="outer_NodT"/>
    <property type="match status" value="1"/>
</dbReference>
<keyword evidence="2" id="KW-0732">Signal</keyword>
<keyword evidence="4" id="KW-1185">Reference proteome</keyword>
<proteinExistence type="inferred from homology"/>
<dbReference type="RefSeq" id="WP_304535908.1">
    <property type="nucleotide sequence ID" value="NZ_JAUQOM010000004.1"/>
</dbReference>